<protein>
    <submittedName>
        <fullName evidence="10">Transcriptional regulator</fullName>
    </submittedName>
</protein>
<dbReference type="Pfam" id="PF13545">
    <property type="entry name" value="HTH_Crp_2"/>
    <property type="match status" value="1"/>
</dbReference>
<dbReference type="AlphaFoldDB" id="A0A2S9IYM7"/>
<evidence type="ECO:0000259" key="8">
    <source>
        <dbReference type="PROSITE" id="PS50110"/>
    </source>
</evidence>
<evidence type="ECO:0000256" key="6">
    <source>
        <dbReference type="PROSITE-ProRule" id="PRU00169"/>
    </source>
</evidence>
<dbReference type="GO" id="GO:0000976">
    <property type="term" value="F:transcription cis-regulatory region binding"/>
    <property type="evidence" value="ECO:0007669"/>
    <property type="project" value="TreeGrafter"/>
</dbReference>
<dbReference type="SMART" id="SM00448">
    <property type="entry name" value="REC"/>
    <property type="match status" value="1"/>
</dbReference>
<dbReference type="RefSeq" id="WP_105718391.1">
    <property type="nucleotide sequence ID" value="NZ_PVBQ01000019.1"/>
</dbReference>
<dbReference type="InterPro" id="IPR036388">
    <property type="entry name" value="WH-like_DNA-bd_sf"/>
</dbReference>
<keyword evidence="5" id="KW-0804">Transcription</keyword>
<dbReference type="Gene3D" id="2.60.120.10">
    <property type="entry name" value="Jelly Rolls"/>
    <property type="match status" value="1"/>
</dbReference>
<organism evidence="10 11">
    <name type="scientific">Sphingobacterium haloxyli</name>
    <dbReference type="NCBI Taxonomy" id="2100533"/>
    <lineage>
        <taxon>Bacteria</taxon>
        <taxon>Pseudomonadati</taxon>
        <taxon>Bacteroidota</taxon>
        <taxon>Sphingobacteriia</taxon>
        <taxon>Sphingobacteriales</taxon>
        <taxon>Sphingobacteriaceae</taxon>
        <taxon>Sphingobacterium</taxon>
    </lineage>
</organism>
<feature type="modified residue" description="4-aspartylphosphate" evidence="6">
    <location>
        <position position="54"/>
    </location>
</feature>
<evidence type="ECO:0000256" key="4">
    <source>
        <dbReference type="ARBA" id="ARBA00023125"/>
    </source>
</evidence>
<dbReference type="Gene3D" id="3.40.50.2300">
    <property type="match status" value="1"/>
</dbReference>
<dbReference type="PROSITE" id="PS50042">
    <property type="entry name" value="CNMP_BINDING_3"/>
    <property type="match status" value="1"/>
</dbReference>
<dbReference type="SMART" id="SM00100">
    <property type="entry name" value="cNMP"/>
    <property type="match status" value="1"/>
</dbReference>
<keyword evidence="2" id="KW-0902">Two-component regulatory system</keyword>
<dbReference type="InterPro" id="IPR036390">
    <property type="entry name" value="WH_DNA-bd_sf"/>
</dbReference>
<dbReference type="Proteomes" id="UP000239711">
    <property type="component" value="Unassembled WGS sequence"/>
</dbReference>
<evidence type="ECO:0000313" key="10">
    <source>
        <dbReference type="EMBL" id="PRD45590.1"/>
    </source>
</evidence>
<dbReference type="PROSITE" id="PS51063">
    <property type="entry name" value="HTH_CRP_2"/>
    <property type="match status" value="1"/>
</dbReference>
<sequence length="356" mass="40393">MSKTILIIEDNFEIREGTAEILSLTGEYKVLTAVNGKEGVDMAVRCRPDLILCDIMMPELDGYGVLYMLNKNESTMDIPFIFLTAKSERADIRKAMEMGADDYLSKPFDDIELLNAIEGRFRKREKRMTSQLVIDAAKKANLRLSEDEQNYLLQDLVKEARVKVLKKKQHIYEEGDTPHFIFYLRQGKIRSFLLYQDGRELSTAIHTADSFLGYEALLLNEQYNDNAEALEDCEVALIPKDRFFELLYNKPAIASKFITLLSGNIREKEEQMLGFAYDTVRKRVANALVHVAEKSASTSGDHEIIIRISRDDLAALAGTASETISRMLADFKDEKLITKMGNAIVIPSVAKLKTIR</sequence>
<keyword evidence="11" id="KW-1185">Reference proteome</keyword>
<feature type="domain" description="Cyclic nucleotide-binding" evidence="7">
    <location>
        <begin position="144"/>
        <end position="247"/>
    </location>
</feature>
<dbReference type="GO" id="GO:0005829">
    <property type="term" value="C:cytosol"/>
    <property type="evidence" value="ECO:0007669"/>
    <property type="project" value="TreeGrafter"/>
</dbReference>
<feature type="domain" description="HTH crp-type" evidence="9">
    <location>
        <begin position="278"/>
        <end position="350"/>
    </location>
</feature>
<dbReference type="InterPro" id="IPR001789">
    <property type="entry name" value="Sig_transdc_resp-reg_receiver"/>
</dbReference>
<dbReference type="EMBL" id="PVBQ01000019">
    <property type="protein sequence ID" value="PRD45590.1"/>
    <property type="molecule type" value="Genomic_DNA"/>
</dbReference>
<dbReference type="InterPro" id="IPR014710">
    <property type="entry name" value="RmlC-like_jellyroll"/>
</dbReference>
<dbReference type="SUPFAM" id="SSF46785">
    <property type="entry name" value="Winged helix' DNA-binding domain"/>
    <property type="match status" value="1"/>
</dbReference>
<name>A0A2S9IYM7_9SPHI</name>
<dbReference type="Pfam" id="PF00027">
    <property type="entry name" value="cNMP_binding"/>
    <property type="match status" value="1"/>
</dbReference>
<dbReference type="SUPFAM" id="SSF52172">
    <property type="entry name" value="CheY-like"/>
    <property type="match status" value="1"/>
</dbReference>
<evidence type="ECO:0000259" key="9">
    <source>
        <dbReference type="PROSITE" id="PS51063"/>
    </source>
</evidence>
<evidence type="ECO:0000259" key="7">
    <source>
        <dbReference type="PROSITE" id="PS50042"/>
    </source>
</evidence>
<accession>A0A2S9IYM7</accession>
<dbReference type="InterPro" id="IPR039420">
    <property type="entry name" value="WalR-like"/>
</dbReference>
<dbReference type="PROSITE" id="PS50110">
    <property type="entry name" value="RESPONSE_REGULATORY"/>
    <property type="match status" value="1"/>
</dbReference>
<dbReference type="PANTHER" id="PTHR48111:SF1">
    <property type="entry name" value="TWO-COMPONENT RESPONSE REGULATOR ORR33"/>
    <property type="match status" value="1"/>
</dbReference>
<dbReference type="InterPro" id="IPR012318">
    <property type="entry name" value="HTH_CRP"/>
</dbReference>
<evidence type="ECO:0000256" key="3">
    <source>
        <dbReference type="ARBA" id="ARBA00023015"/>
    </source>
</evidence>
<dbReference type="GO" id="GO:0000156">
    <property type="term" value="F:phosphorelay response regulator activity"/>
    <property type="evidence" value="ECO:0007669"/>
    <property type="project" value="TreeGrafter"/>
</dbReference>
<evidence type="ECO:0000313" key="11">
    <source>
        <dbReference type="Proteomes" id="UP000239711"/>
    </source>
</evidence>
<reference evidence="10 11" key="1">
    <citation type="submission" date="2018-02" db="EMBL/GenBank/DDBJ databases">
        <title>The draft genome of Sphingobacterium sp. 5JN-11.</title>
        <authorList>
            <person name="Liu L."/>
            <person name="Li L."/>
            <person name="Liang L."/>
            <person name="Zhang X."/>
            <person name="Wang T."/>
        </authorList>
    </citation>
    <scope>NUCLEOTIDE SEQUENCE [LARGE SCALE GENOMIC DNA]</scope>
    <source>
        <strain evidence="10 11">5JN-11</strain>
    </source>
</reference>
<dbReference type="InterPro" id="IPR018490">
    <property type="entry name" value="cNMP-bd_dom_sf"/>
</dbReference>
<dbReference type="GO" id="GO:0006355">
    <property type="term" value="P:regulation of DNA-templated transcription"/>
    <property type="evidence" value="ECO:0007669"/>
    <property type="project" value="InterPro"/>
</dbReference>
<dbReference type="GO" id="GO:0032993">
    <property type="term" value="C:protein-DNA complex"/>
    <property type="evidence" value="ECO:0007669"/>
    <property type="project" value="TreeGrafter"/>
</dbReference>
<evidence type="ECO:0000256" key="2">
    <source>
        <dbReference type="ARBA" id="ARBA00023012"/>
    </source>
</evidence>
<evidence type="ECO:0000256" key="5">
    <source>
        <dbReference type="ARBA" id="ARBA00023163"/>
    </source>
</evidence>
<dbReference type="SMART" id="SM00419">
    <property type="entry name" value="HTH_CRP"/>
    <property type="match status" value="1"/>
</dbReference>
<dbReference type="Pfam" id="PF00072">
    <property type="entry name" value="Response_reg"/>
    <property type="match status" value="1"/>
</dbReference>
<feature type="domain" description="Response regulatory" evidence="8">
    <location>
        <begin position="4"/>
        <end position="121"/>
    </location>
</feature>
<keyword evidence="3" id="KW-0805">Transcription regulation</keyword>
<keyword evidence="4" id="KW-0238">DNA-binding</keyword>
<comment type="caution">
    <text evidence="10">The sequence shown here is derived from an EMBL/GenBank/DDBJ whole genome shotgun (WGS) entry which is preliminary data.</text>
</comment>
<dbReference type="InterPro" id="IPR011006">
    <property type="entry name" value="CheY-like_superfamily"/>
</dbReference>
<dbReference type="SUPFAM" id="SSF51206">
    <property type="entry name" value="cAMP-binding domain-like"/>
    <property type="match status" value="1"/>
</dbReference>
<dbReference type="PRINTS" id="PR00034">
    <property type="entry name" value="HTHCRP"/>
</dbReference>
<keyword evidence="1 6" id="KW-0597">Phosphoprotein</keyword>
<dbReference type="PANTHER" id="PTHR48111">
    <property type="entry name" value="REGULATOR OF RPOS"/>
    <property type="match status" value="1"/>
</dbReference>
<evidence type="ECO:0000256" key="1">
    <source>
        <dbReference type="ARBA" id="ARBA00022553"/>
    </source>
</evidence>
<dbReference type="Gene3D" id="1.10.10.10">
    <property type="entry name" value="Winged helix-like DNA-binding domain superfamily/Winged helix DNA-binding domain"/>
    <property type="match status" value="1"/>
</dbReference>
<dbReference type="CDD" id="cd00038">
    <property type="entry name" value="CAP_ED"/>
    <property type="match status" value="1"/>
</dbReference>
<dbReference type="InterPro" id="IPR000595">
    <property type="entry name" value="cNMP-bd_dom"/>
</dbReference>
<dbReference type="OrthoDB" id="9127033at2"/>
<gene>
    <name evidence="10" type="ORF">C5745_17945</name>
</gene>
<proteinExistence type="predicted"/>